<accession>A0A223NUD9</accession>
<dbReference type="KEGG" id="muc:MuYL_1350"/>
<proteinExistence type="predicted"/>
<sequence>MLIQVIIRGNGQKSSSLSSKCNQKLILLSTENQTIHLGMPAII</sequence>
<keyword evidence="2" id="KW-1185">Reference proteome</keyword>
<reference evidence="1 2" key="1">
    <citation type="submission" date="2017-08" db="EMBL/GenBank/DDBJ databases">
        <title>Complete genome sequence of Mucilaginibacter sp. strain BJC16-A31.</title>
        <authorList>
            <consortium name="Henan University of Science and Technology"/>
            <person name="You X."/>
        </authorList>
    </citation>
    <scope>NUCLEOTIDE SEQUENCE [LARGE SCALE GENOMIC DNA]</scope>
    <source>
        <strain evidence="1 2">BJC16-A31</strain>
    </source>
</reference>
<name>A0A223NUD9_9SPHI</name>
<protein>
    <submittedName>
        <fullName evidence="1">Uncharacterized protein</fullName>
    </submittedName>
</protein>
<organism evidence="1 2">
    <name type="scientific">Mucilaginibacter xinganensis</name>
    <dbReference type="NCBI Taxonomy" id="1234841"/>
    <lineage>
        <taxon>Bacteria</taxon>
        <taxon>Pseudomonadati</taxon>
        <taxon>Bacteroidota</taxon>
        <taxon>Sphingobacteriia</taxon>
        <taxon>Sphingobacteriales</taxon>
        <taxon>Sphingobacteriaceae</taxon>
        <taxon>Mucilaginibacter</taxon>
    </lineage>
</organism>
<dbReference type="EMBL" id="CP022743">
    <property type="protein sequence ID" value="ASU33248.1"/>
    <property type="molecule type" value="Genomic_DNA"/>
</dbReference>
<evidence type="ECO:0000313" key="2">
    <source>
        <dbReference type="Proteomes" id="UP000215002"/>
    </source>
</evidence>
<dbReference type="AlphaFoldDB" id="A0A223NUD9"/>
<evidence type="ECO:0000313" key="1">
    <source>
        <dbReference type="EMBL" id="ASU33248.1"/>
    </source>
</evidence>
<gene>
    <name evidence="1" type="ORF">MuYL_1350</name>
</gene>
<dbReference type="Proteomes" id="UP000215002">
    <property type="component" value="Chromosome"/>
</dbReference>